<dbReference type="STRING" id="1968527.B5M47_02450"/>
<dbReference type="Pfam" id="PF02381">
    <property type="entry name" value="MraZ"/>
    <property type="match status" value="2"/>
</dbReference>
<dbReference type="SUPFAM" id="SSF89447">
    <property type="entry name" value="AbrB/MazE/MraZ-like"/>
    <property type="match status" value="1"/>
</dbReference>
<evidence type="ECO:0000256" key="7">
    <source>
        <dbReference type="HAMAP-Rule" id="MF_01008"/>
    </source>
</evidence>
<organism evidence="9 10">
    <name type="scientific">candidate division CPR3 bacterium 4484_211</name>
    <dbReference type="NCBI Taxonomy" id="1968527"/>
    <lineage>
        <taxon>Bacteria</taxon>
        <taxon>Bacteria division CPR3</taxon>
    </lineage>
</organism>
<dbReference type="GO" id="GO:0009295">
    <property type="term" value="C:nucleoid"/>
    <property type="evidence" value="ECO:0007669"/>
    <property type="project" value="UniProtKB-SubCell"/>
</dbReference>
<dbReference type="Gene3D" id="3.40.1550.20">
    <property type="entry name" value="Transcriptional regulator MraZ domain"/>
    <property type="match status" value="1"/>
</dbReference>
<dbReference type="InterPro" id="IPR020603">
    <property type="entry name" value="MraZ_dom"/>
</dbReference>
<keyword evidence="6 7" id="KW-0804">Transcription</keyword>
<comment type="caution">
    <text evidence="9">The sequence shown here is derived from an EMBL/GenBank/DDBJ whole genome shotgun (WGS) entry which is preliminary data.</text>
</comment>
<feature type="domain" description="SpoVT-AbrB" evidence="8">
    <location>
        <begin position="78"/>
        <end position="121"/>
    </location>
</feature>
<dbReference type="GO" id="GO:0005737">
    <property type="term" value="C:cytoplasm"/>
    <property type="evidence" value="ECO:0007669"/>
    <property type="project" value="UniProtKB-UniRule"/>
</dbReference>
<name>A0A1W9NY61_UNCC3</name>
<dbReference type="PROSITE" id="PS51740">
    <property type="entry name" value="SPOVT_ABRB"/>
    <property type="match status" value="1"/>
</dbReference>
<dbReference type="PANTHER" id="PTHR34701:SF1">
    <property type="entry name" value="TRANSCRIPTIONAL REGULATOR MRAZ"/>
    <property type="match status" value="1"/>
</dbReference>
<dbReference type="InterPro" id="IPR037914">
    <property type="entry name" value="SpoVT-AbrB_sf"/>
</dbReference>
<dbReference type="GO" id="GO:0003700">
    <property type="term" value="F:DNA-binding transcription factor activity"/>
    <property type="evidence" value="ECO:0007669"/>
    <property type="project" value="UniProtKB-UniRule"/>
</dbReference>
<dbReference type="InterPro" id="IPR035642">
    <property type="entry name" value="MraZ_N"/>
</dbReference>
<dbReference type="CDD" id="cd16320">
    <property type="entry name" value="MraZ_N"/>
    <property type="match status" value="1"/>
</dbReference>
<dbReference type="AlphaFoldDB" id="A0A1W9NY61"/>
<evidence type="ECO:0000313" key="10">
    <source>
        <dbReference type="Proteomes" id="UP000192520"/>
    </source>
</evidence>
<dbReference type="InterPro" id="IPR035644">
    <property type="entry name" value="MraZ_C"/>
</dbReference>
<comment type="subunit">
    <text evidence="7">Forms oligomers.</text>
</comment>
<evidence type="ECO:0000256" key="2">
    <source>
        <dbReference type="ARBA" id="ARBA00022490"/>
    </source>
</evidence>
<accession>A0A1W9NY61</accession>
<comment type="similarity">
    <text evidence="7">Belongs to the MraZ family.</text>
</comment>
<evidence type="ECO:0000256" key="4">
    <source>
        <dbReference type="ARBA" id="ARBA00023015"/>
    </source>
</evidence>
<proteinExistence type="inferred from homology"/>
<keyword evidence="5 7" id="KW-0238">DNA-binding</keyword>
<reference evidence="10" key="1">
    <citation type="submission" date="2017-03" db="EMBL/GenBank/DDBJ databases">
        <title>Novel pathways for hydrocarbon cycling and metabolic interdependencies in hydrothermal sediment communities.</title>
        <authorList>
            <person name="Dombrowski N."/>
            <person name="Seitz K."/>
            <person name="Teske A."/>
            <person name="Baker B."/>
        </authorList>
    </citation>
    <scope>NUCLEOTIDE SEQUENCE [LARGE SCALE GENOMIC DNA]</scope>
</reference>
<dbReference type="Proteomes" id="UP000192520">
    <property type="component" value="Unassembled WGS sequence"/>
</dbReference>
<keyword evidence="2 7" id="KW-0963">Cytoplasm</keyword>
<keyword evidence="3" id="KW-0677">Repeat</keyword>
<gene>
    <name evidence="7" type="primary">mraZ</name>
    <name evidence="9" type="ORF">B5M47_02450</name>
</gene>
<evidence type="ECO:0000313" key="9">
    <source>
        <dbReference type="EMBL" id="OQX50952.1"/>
    </source>
</evidence>
<dbReference type="InterPro" id="IPR003444">
    <property type="entry name" value="MraZ"/>
</dbReference>
<dbReference type="InterPro" id="IPR007159">
    <property type="entry name" value="SpoVT-AbrB_dom"/>
</dbReference>
<evidence type="ECO:0000256" key="1">
    <source>
        <dbReference type="ARBA" id="ARBA00013860"/>
    </source>
</evidence>
<dbReference type="InterPro" id="IPR038619">
    <property type="entry name" value="MraZ_sf"/>
</dbReference>
<dbReference type="GO" id="GO:0000976">
    <property type="term" value="F:transcription cis-regulatory region binding"/>
    <property type="evidence" value="ECO:0007669"/>
    <property type="project" value="TreeGrafter"/>
</dbReference>
<dbReference type="CDD" id="cd16321">
    <property type="entry name" value="MraZ_C"/>
    <property type="match status" value="1"/>
</dbReference>
<dbReference type="NCBIfam" id="TIGR00242">
    <property type="entry name" value="division/cell wall cluster transcriptional repressor MraZ"/>
    <property type="match status" value="1"/>
</dbReference>
<evidence type="ECO:0000259" key="8">
    <source>
        <dbReference type="PROSITE" id="PS51740"/>
    </source>
</evidence>
<protein>
    <recommendedName>
        <fullName evidence="1 7">Transcriptional regulator MraZ</fullName>
    </recommendedName>
</protein>
<dbReference type="PANTHER" id="PTHR34701">
    <property type="entry name" value="TRANSCRIPTIONAL REGULATOR MRAZ"/>
    <property type="match status" value="1"/>
</dbReference>
<dbReference type="EMBL" id="MZGJ01000012">
    <property type="protein sequence ID" value="OQX50952.1"/>
    <property type="molecule type" value="Genomic_DNA"/>
</dbReference>
<evidence type="ECO:0000256" key="3">
    <source>
        <dbReference type="ARBA" id="ARBA00022737"/>
    </source>
</evidence>
<dbReference type="HAMAP" id="MF_01008">
    <property type="entry name" value="MraZ"/>
    <property type="match status" value="1"/>
</dbReference>
<evidence type="ECO:0000256" key="5">
    <source>
        <dbReference type="ARBA" id="ARBA00023125"/>
    </source>
</evidence>
<dbReference type="GO" id="GO:2000143">
    <property type="term" value="P:negative regulation of DNA-templated transcription initiation"/>
    <property type="evidence" value="ECO:0007669"/>
    <property type="project" value="TreeGrafter"/>
</dbReference>
<evidence type="ECO:0000256" key="6">
    <source>
        <dbReference type="ARBA" id="ARBA00023163"/>
    </source>
</evidence>
<sequence>MFLGEYTLKLTGKGRVLLPLKMRQQVPGENVVLSKGFEKCLFGYDEKQWEITATQQLQNSSVVNLNARDIRRYLFSGAEITSLDSQGRFVIPSALLKYANITNEVAIIGAGDHFEIWNQTEWKKKVKELERTQAQNTSW</sequence>
<keyword evidence="4 7" id="KW-0805">Transcription regulation</keyword>
<comment type="subcellular location">
    <subcellularLocation>
        <location evidence="7">Cytoplasm</location>
        <location evidence="7">Nucleoid</location>
    </subcellularLocation>
</comment>